<proteinExistence type="predicted"/>
<evidence type="ECO:0000313" key="1">
    <source>
        <dbReference type="EMBL" id="RNA27297.1"/>
    </source>
</evidence>
<keyword evidence="2" id="KW-1185">Reference proteome</keyword>
<organism evidence="1 2">
    <name type="scientific">Brachionus plicatilis</name>
    <name type="common">Marine rotifer</name>
    <name type="synonym">Brachionus muelleri</name>
    <dbReference type="NCBI Taxonomy" id="10195"/>
    <lineage>
        <taxon>Eukaryota</taxon>
        <taxon>Metazoa</taxon>
        <taxon>Spiralia</taxon>
        <taxon>Gnathifera</taxon>
        <taxon>Rotifera</taxon>
        <taxon>Eurotatoria</taxon>
        <taxon>Monogononta</taxon>
        <taxon>Pseudotrocha</taxon>
        <taxon>Ploima</taxon>
        <taxon>Brachionidae</taxon>
        <taxon>Brachionus</taxon>
    </lineage>
</organism>
<dbReference type="AlphaFoldDB" id="A0A3M7RVH6"/>
<name>A0A3M7RVH6_BRAPC</name>
<dbReference type="EMBL" id="REGN01002563">
    <property type="protein sequence ID" value="RNA27297.1"/>
    <property type="molecule type" value="Genomic_DNA"/>
</dbReference>
<gene>
    <name evidence="1" type="ORF">BpHYR1_034286</name>
</gene>
<evidence type="ECO:0000313" key="2">
    <source>
        <dbReference type="Proteomes" id="UP000276133"/>
    </source>
</evidence>
<comment type="caution">
    <text evidence="1">The sequence shown here is derived from an EMBL/GenBank/DDBJ whole genome shotgun (WGS) entry which is preliminary data.</text>
</comment>
<protein>
    <submittedName>
        <fullName evidence="1">Uncharacterized protein</fullName>
    </submittedName>
</protein>
<sequence length="63" mass="7170">MSQLGAPKYHYCDRVANKAYHDNEHYVIGIQKLGYCGKNCLRALLNMLSRTVRVVQKCGQIIS</sequence>
<reference evidence="1 2" key="1">
    <citation type="journal article" date="2018" name="Sci. Rep.">
        <title>Genomic signatures of local adaptation to the degree of environmental predictability in rotifers.</title>
        <authorList>
            <person name="Franch-Gras L."/>
            <person name="Hahn C."/>
            <person name="Garcia-Roger E.M."/>
            <person name="Carmona M.J."/>
            <person name="Serra M."/>
            <person name="Gomez A."/>
        </authorList>
    </citation>
    <scope>NUCLEOTIDE SEQUENCE [LARGE SCALE GENOMIC DNA]</scope>
    <source>
        <strain evidence="1">HYR1</strain>
    </source>
</reference>
<accession>A0A3M7RVH6</accession>
<dbReference type="Proteomes" id="UP000276133">
    <property type="component" value="Unassembled WGS sequence"/>
</dbReference>